<protein>
    <submittedName>
        <fullName evidence="1">Uncharacterized protein</fullName>
    </submittedName>
</protein>
<dbReference type="RefSeq" id="XP_044547841.1">
    <property type="nucleotide sequence ID" value="XM_044695106.1"/>
</dbReference>
<dbReference type="GeneID" id="68097819"/>
<accession>A0AA88GPT3</accession>
<reference evidence="1 2" key="1">
    <citation type="journal article" date="2018" name="BMC Genomics">
        <title>The genome of Naegleria lovaniensis, the basis for a comparative approach to unravel pathogenicity factors of the human pathogenic amoeba N. fowleri.</title>
        <authorList>
            <person name="Liechti N."/>
            <person name="Schurch N."/>
            <person name="Bruggmann R."/>
            <person name="Wittwer M."/>
        </authorList>
    </citation>
    <scope>NUCLEOTIDE SEQUENCE [LARGE SCALE GENOMIC DNA]</scope>
    <source>
        <strain evidence="1 2">ATCC 30569</strain>
    </source>
</reference>
<evidence type="ECO:0000313" key="2">
    <source>
        <dbReference type="Proteomes" id="UP000816034"/>
    </source>
</evidence>
<dbReference type="AlphaFoldDB" id="A0AA88GPT3"/>
<evidence type="ECO:0000313" key="1">
    <source>
        <dbReference type="EMBL" id="KAG2382162.1"/>
    </source>
</evidence>
<comment type="caution">
    <text evidence="1">The sequence shown here is derived from an EMBL/GenBank/DDBJ whole genome shotgun (WGS) entry which is preliminary data.</text>
</comment>
<sequence>MFNFLFASSKHDLSDESIKHLLKITREFLNNTSTDPTLKLDLLKEIVNSLQSIQQIIERQASSVQCKTKIFGILEMDADLIEAEIASLKYSNHALQKTTIMEKMAQLGELFFRIIWKYRADLVVQCLSDNPLTLDGLLKRSVLKSVLSISFHVLLQATSQMMTRGSNKEEQILKTLQERARTIILDIVLFHESLEWISGTTTSNNLRMETKLEELTKKNTQGQRYSLDLMALCMHHWRQQCKSSCNVFISHRFLSLHMENIILLFSRVERKHFRDSVLFSISSLGSINLNKFQVVQDTNILFKWVCTCSLICCFKNNVSISMDFCNVLISKFTDTEPLQESSILLEYIVSRIEKLYEIIIPTQDYNNSKLTYIDNLLILQHYPFDLLITIEKGNSFEIILGIDLIVKTLLLNELNLKDNQWVSRAMQFITQFNLQEAVVEILTRCMIEIGHEIPPKTSLRSFRAYYSIILHCSEMEIDKFQVIVPKLLETIDTMIHEGKTINRTACDRLQNVSDFSLLVKSCLDMFCNCMNDIYPARSRILLSIMSYSLAQYMTPFQFQRDGSEIIYKQLLLLSQFGHVLFPPSIFLQHNTTYPSLMLLHRFFNFLILRQPFTREAMNVDFFRLCSEFGFQEMVDSFLKQLAFIDNIQNGRNFDWPMKKVNGWNEVLYANVIRKFKDQLVKAQALHLLVDVEILFTDSFVHEIE</sequence>
<name>A0AA88GPT3_NAELO</name>
<organism evidence="1 2">
    <name type="scientific">Naegleria lovaniensis</name>
    <name type="common">Amoeba</name>
    <dbReference type="NCBI Taxonomy" id="51637"/>
    <lineage>
        <taxon>Eukaryota</taxon>
        <taxon>Discoba</taxon>
        <taxon>Heterolobosea</taxon>
        <taxon>Tetramitia</taxon>
        <taxon>Eutetramitia</taxon>
        <taxon>Vahlkampfiidae</taxon>
        <taxon>Naegleria</taxon>
    </lineage>
</organism>
<dbReference type="Proteomes" id="UP000816034">
    <property type="component" value="Unassembled WGS sequence"/>
</dbReference>
<proteinExistence type="predicted"/>
<gene>
    <name evidence="1" type="ORF">C9374_005364</name>
</gene>
<keyword evidence="2" id="KW-1185">Reference proteome</keyword>
<dbReference type="EMBL" id="PYSW02000024">
    <property type="protein sequence ID" value="KAG2382162.1"/>
    <property type="molecule type" value="Genomic_DNA"/>
</dbReference>